<reference evidence="1 2" key="1">
    <citation type="submission" date="2018-05" db="EMBL/GenBank/DDBJ databases">
        <title>A metagenomic window into the 2 km-deep terrestrial subsurface aquifer revealed taxonomically and functionally diverse microbial community comprising novel uncultured bacterial lineages.</title>
        <authorList>
            <person name="Kadnikov V.V."/>
            <person name="Mardanov A.V."/>
            <person name="Beletsky A.V."/>
            <person name="Banks D."/>
            <person name="Pimenov N.V."/>
            <person name="Frank Y.A."/>
            <person name="Karnachuk O.V."/>
            <person name="Ravin N.V."/>
        </authorList>
    </citation>
    <scope>NUCLEOTIDE SEQUENCE [LARGE SCALE GENOMIC DNA]</scope>
    <source>
        <strain evidence="1">BY5</strain>
    </source>
</reference>
<dbReference type="SFLD" id="SFLDG01129">
    <property type="entry name" value="C1.5:_HAD__Beta-PGM__Phosphata"/>
    <property type="match status" value="1"/>
</dbReference>
<dbReference type="GO" id="GO:0006281">
    <property type="term" value="P:DNA repair"/>
    <property type="evidence" value="ECO:0007669"/>
    <property type="project" value="TreeGrafter"/>
</dbReference>
<dbReference type="InterPro" id="IPR023198">
    <property type="entry name" value="PGP-like_dom2"/>
</dbReference>
<dbReference type="Pfam" id="PF13419">
    <property type="entry name" value="HAD_2"/>
    <property type="match status" value="1"/>
</dbReference>
<dbReference type="Proteomes" id="UP000252355">
    <property type="component" value="Unassembled WGS sequence"/>
</dbReference>
<protein>
    <submittedName>
        <fullName evidence="1">Phosphoglycolate phosphatase</fullName>
    </submittedName>
</protein>
<accession>A0A367ZMP2</accession>
<dbReference type="SFLD" id="SFLDS00003">
    <property type="entry name" value="Haloacid_Dehalogenase"/>
    <property type="match status" value="1"/>
</dbReference>
<dbReference type="InterPro" id="IPR050155">
    <property type="entry name" value="HAD-like_hydrolase_sf"/>
</dbReference>
<proteinExistence type="predicted"/>
<dbReference type="InterPro" id="IPR036412">
    <property type="entry name" value="HAD-like_sf"/>
</dbReference>
<evidence type="ECO:0000313" key="1">
    <source>
        <dbReference type="EMBL" id="RCK79398.1"/>
    </source>
</evidence>
<comment type="caution">
    <text evidence="1">The sequence shown here is derived from an EMBL/GenBank/DDBJ whole genome shotgun (WGS) entry which is preliminary data.</text>
</comment>
<dbReference type="PANTHER" id="PTHR43434:SF1">
    <property type="entry name" value="PHOSPHOGLYCOLATE PHOSPHATASE"/>
    <property type="match status" value="1"/>
</dbReference>
<dbReference type="GO" id="GO:0005829">
    <property type="term" value="C:cytosol"/>
    <property type="evidence" value="ECO:0007669"/>
    <property type="project" value="TreeGrafter"/>
</dbReference>
<organism evidence="1 2">
    <name type="scientific">Candidatus Ozemobacter sibiricus</name>
    <dbReference type="NCBI Taxonomy" id="2268124"/>
    <lineage>
        <taxon>Bacteria</taxon>
        <taxon>Candidatus Ozemobacteria</taxon>
        <taxon>Candidatus Ozemobacterales</taxon>
        <taxon>Candidatus Ozemobacteraceae</taxon>
        <taxon>Candidatus Ozemobacter</taxon>
    </lineage>
</organism>
<dbReference type="Gene3D" id="1.10.150.240">
    <property type="entry name" value="Putative phosphatase, domain 2"/>
    <property type="match status" value="1"/>
</dbReference>
<dbReference type="InterPro" id="IPR023214">
    <property type="entry name" value="HAD_sf"/>
</dbReference>
<dbReference type="SUPFAM" id="SSF56784">
    <property type="entry name" value="HAD-like"/>
    <property type="match status" value="1"/>
</dbReference>
<gene>
    <name evidence="1" type="ORF">OZSIB_0038</name>
</gene>
<dbReference type="InterPro" id="IPR041492">
    <property type="entry name" value="HAD_2"/>
</dbReference>
<dbReference type="GO" id="GO:0008967">
    <property type="term" value="F:phosphoglycolate phosphatase activity"/>
    <property type="evidence" value="ECO:0007669"/>
    <property type="project" value="TreeGrafter"/>
</dbReference>
<evidence type="ECO:0000313" key="2">
    <source>
        <dbReference type="Proteomes" id="UP000252355"/>
    </source>
</evidence>
<dbReference type="AlphaFoldDB" id="A0A367ZMP2"/>
<sequence>MTTYLATVSPSAVWRGVIFDLDGTLLDSLADLADCMNRVLARQGLPIWPRDAYRQFIGDGLRMLVQRALPEDWRHPEVVDACTAAMNAEYAAHWADQTRPYDGIPEMLDGLAAQGVVLAVFSNKPDEFVAPTVRRFFPEVPFVATVGARAGVPRKPDPTGALQIAAAAGLAPTECLYLGDSGIDMQTAVRAGMLAVGARWGFRDAAELQAHGAAVLIDHPTRLLTDFRFAASSSRA</sequence>
<name>A0A367ZMP2_9BACT</name>
<dbReference type="EMBL" id="QOQW01000013">
    <property type="protein sequence ID" value="RCK79398.1"/>
    <property type="molecule type" value="Genomic_DNA"/>
</dbReference>
<dbReference type="PANTHER" id="PTHR43434">
    <property type="entry name" value="PHOSPHOGLYCOLATE PHOSPHATASE"/>
    <property type="match status" value="1"/>
</dbReference>
<dbReference type="Gene3D" id="3.40.50.1000">
    <property type="entry name" value="HAD superfamily/HAD-like"/>
    <property type="match status" value="1"/>
</dbReference>